<evidence type="ECO:0000313" key="1">
    <source>
        <dbReference type="EMBL" id="CTQ70038.1"/>
    </source>
</evidence>
<gene>
    <name evidence="1" type="ORF">LA5096_02343</name>
</gene>
<dbReference type="Proteomes" id="UP000049983">
    <property type="component" value="Unassembled WGS sequence"/>
</dbReference>
<dbReference type="PANTHER" id="PTHR19288">
    <property type="entry name" value="4-NITROPHENYLPHOSPHATASE-RELATED"/>
    <property type="match status" value="1"/>
</dbReference>
<dbReference type="Pfam" id="PF13344">
    <property type="entry name" value="Hydrolase_6"/>
    <property type="match status" value="1"/>
</dbReference>
<reference evidence="2" key="1">
    <citation type="submission" date="2015-07" db="EMBL/GenBank/DDBJ databases">
        <authorList>
            <person name="Rodrigo-Torres Lidia"/>
            <person name="Arahal R.David."/>
        </authorList>
    </citation>
    <scope>NUCLEOTIDE SEQUENCE [LARGE SCALE GENOMIC DNA]</scope>
    <source>
        <strain evidence="2">CECT 5096</strain>
    </source>
</reference>
<keyword evidence="2" id="KW-1185">Reference proteome</keyword>
<dbReference type="SUPFAM" id="SSF56784">
    <property type="entry name" value="HAD-like"/>
    <property type="match status" value="1"/>
</dbReference>
<organism evidence="1 2">
    <name type="scientific">Roseibium album</name>
    <dbReference type="NCBI Taxonomy" id="311410"/>
    <lineage>
        <taxon>Bacteria</taxon>
        <taxon>Pseudomonadati</taxon>
        <taxon>Pseudomonadota</taxon>
        <taxon>Alphaproteobacteria</taxon>
        <taxon>Hyphomicrobiales</taxon>
        <taxon>Stappiaceae</taxon>
        <taxon>Roseibium</taxon>
    </lineage>
</organism>
<dbReference type="AlphaFoldDB" id="A0A0M6ZZQ5"/>
<dbReference type="EMBL" id="CXWC01000010">
    <property type="protein sequence ID" value="CTQ70038.1"/>
    <property type="molecule type" value="Genomic_DNA"/>
</dbReference>
<dbReference type="GO" id="GO:0005737">
    <property type="term" value="C:cytoplasm"/>
    <property type="evidence" value="ECO:0007669"/>
    <property type="project" value="TreeGrafter"/>
</dbReference>
<dbReference type="STRING" id="311410.LA5095_01088"/>
<name>A0A0M6ZZQ5_9HYPH</name>
<dbReference type="Pfam" id="PF13242">
    <property type="entry name" value="Hydrolase_like"/>
    <property type="match status" value="1"/>
</dbReference>
<evidence type="ECO:0000313" key="2">
    <source>
        <dbReference type="Proteomes" id="UP000049983"/>
    </source>
</evidence>
<accession>A0A0M6ZZQ5</accession>
<dbReference type="OrthoDB" id="9791073at2"/>
<dbReference type="PANTHER" id="PTHR19288:SF90">
    <property type="entry name" value="OS08G0542600 PROTEIN"/>
    <property type="match status" value="1"/>
</dbReference>
<dbReference type="InterPro" id="IPR036412">
    <property type="entry name" value="HAD-like_sf"/>
</dbReference>
<protein>
    <submittedName>
        <fullName evidence="1">Phosphoglycolate phosphatase</fullName>
    </submittedName>
</protein>
<proteinExistence type="predicted"/>
<dbReference type="InterPro" id="IPR006357">
    <property type="entry name" value="HAD-SF_hydro_IIA"/>
</dbReference>
<dbReference type="GO" id="GO:0016791">
    <property type="term" value="F:phosphatase activity"/>
    <property type="evidence" value="ECO:0007669"/>
    <property type="project" value="TreeGrafter"/>
</dbReference>
<dbReference type="InterPro" id="IPR023214">
    <property type="entry name" value="HAD_sf"/>
</dbReference>
<dbReference type="GeneID" id="97669733"/>
<sequence length="272" mass="28943">MSRDISGLRDILDQFDGILIDQFGVLHDGNEPFPEALPCLRKVAQSGTPVVAITNSGRMKEPNRKRLDRFGFTADLIGDIVTSGMVARSRIVDMLAEGDLTPGDAVLNLTRENDVTVLEGLGLVALNEVASSTRLVLISGLKPEELSRQDYLQLLKPLAERGIPAICANPDHMVYSHGKAAFGPGLVAADYAEAGGDVTFAGKPGSEIFLKSLQSLGNPDPSRVLMIGDSHHHDIAGAARVGCKTLLIASGVQAQGASQDTEPDFSIDALRY</sequence>
<dbReference type="InterPro" id="IPR006356">
    <property type="entry name" value="HAD-SF_hydro_IIA_hyp3"/>
</dbReference>
<dbReference type="NCBIfam" id="TIGR01459">
    <property type="entry name" value="HAD-SF-IIA-hyp4"/>
    <property type="match status" value="1"/>
</dbReference>
<dbReference type="Gene3D" id="3.40.50.1000">
    <property type="entry name" value="HAD superfamily/HAD-like"/>
    <property type="match status" value="2"/>
</dbReference>
<dbReference type="RefSeq" id="WP_055112865.1">
    <property type="nucleotide sequence ID" value="NZ_CANKXR010000010.1"/>
</dbReference>